<protein>
    <recommendedName>
        <fullName evidence="1">DNA-directed DNA polymerase</fullName>
        <ecNumber evidence="1">2.7.7.7</ecNumber>
    </recommendedName>
</protein>
<dbReference type="AlphaFoldDB" id="A0A8H3M2L9"/>
<gene>
    <name evidence="5" type="ORF">RCL2_002306400</name>
</gene>
<keyword evidence="3" id="KW-0548">Nucleotidyltransferase</keyword>
<comment type="caution">
    <text evidence="5">The sequence shown here is derived from an EMBL/GenBank/DDBJ whole genome shotgun (WGS) entry which is preliminary data.</text>
</comment>
<accession>A0A8H3M2L9</accession>
<dbReference type="InterPro" id="IPR042087">
    <property type="entry name" value="DNA_pol_B_thumb"/>
</dbReference>
<dbReference type="OrthoDB" id="2418101at2759"/>
<keyword evidence="2" id="KW-0808">Transferase</keyword>
<evidence type="ECO:0000256" key="4">
    <source>
        <dbReference type="ARBA" id="ARBA00022932"/>
    </source>
</evidence>
<evidence type="ECO:0000256" key="2">
    <source>
        <dbReference type="ARBA" id="ARBA00022679"/>
    </source>
</evidence>
<dbReference type="Gene3D" id="1.10.132.60">
    <property type="entry name" value="DNA polymerase family B, C-terminal domain"/>
    <property type="match status" value="1"/>
</dbReference>
<proteinExistence type="predicted"/>
<dbReference type="InterPro" id="IPR043502">
    <property type="entry name" value="DNA/RNA_pol_sf"/>
</dbReference>
<sequence>MDESMRLKNSRTIHQIIKDVLRGSAKDISQTDLNDLIKTAVWKSDKDNKSVQRFMSQMRDRHTQSGERFEFIVVENDLSQKVGDKIEYPEVARQLGKKIDISYYLNSVVSLCAHFINYEDIYQSSSEAMLEALKKLKDANKAKHNGVSGNDKADAGVMDEDDLDEEDENKIDEDEVLKIRDALAQKSAEKWVRGYIKELHTDKQEESIRLKLITLLAEISKIDVGYRDRIYKLVTKPGKRKPKAMTLEKYILAYIQENECALLADLQSIWYKMVGLKTTCYWMLSKLQDDKKDN</sequence>
<evidence type="ECO:0000313" key="5">
    <source>
        <dbReference type="EMBL" id="GES96436.1"/>
    </source>
</evidence>
<dbReference type="SUPFAM" id="SSF56672">
    <property type="entry name" value="DNA/RNA polymerases"/>
    <property type="match status" value="1"/>
</dbReference>
<evidence type="ECO:0000256" key="3">
    <source>
        <dbReference type="ARBA" id="ARBA00022695"/>
    </source>
</evidence>
<reference evidence="5" key="1">
    <citation type="submission" date="2019-10" db="EMBL/GenBank/DDBJ databases">
        <title>Conservation and host-specific expression of non-tandemly repeated heterogenous ribosome RNA gene in arbuscular mycorrhizal fungi.</title>
        <authorList>
            <person name="Maeda T."/>
            <person name="Kobayashi Y."/>
            <person name="Nakagawa T."/>
            <person name="Ezawa T."/>
            <person name="Yamaguchi K."/>
            <person name="Bino T."/>
            <person name="Nishimoto Y."/>
            <person name="Shigenobu S."/>
            <person name="Kawaguchi M."/>
        </authorList>
    </citation>
    <scope>NUCLEOTIDE SEQUENCE</scope>
    <source>
        <strain evidence="5">HR1</strain>
    </source>
</reference>
<dbReference type="EMBL" id="BLAL01000252">
    <property type="protein sequence ID" value="GES96436.1"/>
    <property type="molecule type" value="Genomic_DNA"/>
</dbReference>
<dbReference type="GO" id="GO:0003887">
    <property type="term" value="F:DNA-directed DNA polymerase activity"/>
    <property type="evidence" value="ECO:0007669"/>
    <property type="project" value="UniProtKB-KW"/>
</dbReference>
<organism evidence="5 6">
    <name type="scientific">Rhizophagus clarus</name>
    <dbReference type="NCBI Taxonomy" id="94130"/>
    <lineage>
        <taxon>Eukaryota</taxon>
        <taxon>Fungi</taxon>
        <taxon>Fungi incertae sedis</taxon>
        <taxon>Mucoromycota</taxon>
        <taxon>Glomeromycotina</taxon>
        <taxon>Glomeromycetes</taxon>
        <taxon>Glomerales</taxon>
        <taxon>Glomeraceae</taxon>
        <taxon>Rhizophagus</taxon>
    </lineage>
</organism>
<keyword evidence="4" id="KW-0239">DNA-directed DNA polymerase</keyword>
<evidence type="ECO:0000256" key="1">
    <source>
        <dbReference type="ARBA" id="ARBA00012417"/>
    </source>
</evidence>
<name>A0A8H3M2L9_9GLOM</name>
<dbReference type="Proteomes" id="UP000615446">
    <property type="component" value="Unassembled WGS sequence"/>
</dbReference>
<dbReference type="EC" id="2.7.7.7" evidence="1"/>
<evidence type="ECO:0000313" key="6">
    <source>
        <dbReference type="Proteomes" id="UP000615446"/>
    </source>
</evidence>